<dbReference type="Proteomes" id="UP000002294">
    <property type="component" value="Plasmid pAPRE01"/>
</dbReference>
<gene>
    <name evidence="1" type="ordered locus">Apre_1753</name>
</gene>
<organism evidence="1 2">
    <name type="scientific">Anaerococcus prevotii (strain ATCC 9321 / DSM 20548 / JCM 6508 / NCTC 11806 / PC1)</name>
    <name type="common">Peptostreptococcus prevotii</name>
    <name type="synonym">Peptococcus prevotii</name>
    <dbReference type="NCBI Taxonomy" id="525919"/>
    <lineage>
        <taxon>Bacteria</taxon>
        <taxon>Bacillati</taxon>
        <taxon>Bacillota</taxon>
        <taxon>Tissierellia</taxon>
        <taxon>Tissierellales</taxon>
        <taxon>Peptoniphilaceae</taxon>
        <taxon>Anaerococcus</taxon>
    </lineage>
</organism>
<name>C7RI24_ANAPD</name>
<dbReference type="EMBL" id="CP001709">
    <property type="protein sequence ID" value="ACV29770.1"/>
    <property type="molecule type" value="Genomic_DNA"/>
</dbReference>
<geneLocation type="plasmid" evidence="1 2">
    <name>pAPRE01</name>
</geneLocation>
<dbReference type="RefSeq" id="WP_012797106.1">
    <property type="nucleotide sequence ID" value="NC_013164.1"/>
</dbReference>
<reference evidence="1 2" key="1">
    <citation type="journal article" date="2009" name="Stand. Genomic Sci.">
        <title>Complete genome sequence of Anaerococcus prevotii type strain (PC1).</title>
        <authorList>
            <person name="Labutti K."/>
            <person name="Pukall R."/>
            <person name="Steenblock K."/>
            <person name="Glavina Del Rio T."/>
            <person name="Tice H."/>
            <person name="Copeland A."/>
            <person name="Cheng J.F."/>
            <person name="Lucas S."/>
            <person name="Chen F."/>
            <person name="Nolan M."/>
            <person name="Bruce D."/>
            <person name="Goodwin L."/>
            <person name="Pitluck S."/>
            <person name="Ivanova N."/>
            <person name="Mavromatis K."/>
            <person name="Ovchinnikova G."/>
            <person name="Pati A."/>
            <person name="Chen A."/>
            <person name="Palaniappan K."/>
            <person name="Land M."/>
            <person name="Hauser L."/>
            <person name="Chang Y.J."/>
            <person name="Jeffries C.D."/>
            <person name="Chain P."/>
            <person name="Saunders E."/>
            <person name="Brettin T."/>
            <person name="Detter J.C."/>
            <person name="Han C."/>
            <person name="Goker M."/>
            <person name="Bristow J."/>
            <person name="Eisen J.A."/>
            <person name="Markowitz V."/>
            <person name="Hugenholtz P."/>
            <person name="Kyrpides N.C."/>
            <person name="Klenk H.P."/>
            <person name="Lapidus A."/>
        </authorList>
    </citation>
    <scope>NUCLEOTIDE SEQUENCE [LARGE SCALE GENOMIC DNA]</scope>
    <source>
        <strain evidence="2">ATCC 9321 / DSM 20548 / JCM 6508 / NCTC 11806 / PC1</strain>
    </source>
</reference>
<sequence length="50" mass="5696">MFEKINLGNNEKMNSSESWQPCMWCDYPEDTCADLGCIFCDGNKDDIIGN</sequence>
<dbReference type="HOGENOM" id="CLU_3113940_0_0_9"/>
<keyword evidence="1" id="KW-0614">Plasmid</keyword>
<evidence type="ECO:0000313" key="2">
    <source>
        <dbReference type="Proteomes" id="UP000002294"/>
    </source>
</evidence>
<dbReference type="KEGG" id="apr:Apre_1753"/>
<accession>C7RI24</accession>
<evidence type="ECO:0000313" key="1">
    <source>
        <dbReference type="EMBL" id="ACV29770.1"/>
    </source>
</evidence>
<keyword evidence="2" id="KW-1185">Reference proteome</keyword>
<protein>
    <submittedName>
        <fullName evidence="1">Uncharacterized protein</fullName>
    </submittedName>
</protein>
<proteinExistence type="predicted"/>
<dbReference type="AlphaFoldDB" id="C7RI24"/>